<dbReference type="OrthoDB" id="10069995at2759"/>
<dbReference type="InParanoid" id="A0A1Y1X866"/>
<dbReference type="InterPro" id="IPR048958">
    <property type="entry name" value="Polysacc_lyase_14"/>
</dbReference>
<reference evidence="3 4" key="1">
    <citation type="submission" date="2016-07" db="EMBL/GenBank/DDBJ databases">
        <title>Pervasive Adenine N6-methylation of Active Genes in Fungi.</title>
        <authorList>
            <consortium name="DOE Joint Genome Institute"/>
            <person name="Mondo S.J."/>
            <person name="Dannebaum R.O."/>
            <person name="Kuo R.C."/>
            <person name="Labutti K."/>
            <person name="Haridas S."/>
            <person name="Kuo A."/>
            <person name="Salamov A."/>
            <person name="Ahrendt S.R."/>
            <person name="Lipzen A."/>
            <person name="Sullivan W."/>
            <person name="Andreopoulos W.B."/>
            <person name="Clum A."/>
            <person name="Lindquist E."/>
            <person name="Daum C."/>
            <person name="Ramamoorthy G.K."/>
            <person name="Gryganskyi A."/>
            <person name="Culley D."/>
            <person name="Magnuson J.K."/>
            <person name="James T.Y."/>
            <person name="O'Malley M.A."/>
            <person name="Stajich J.E."/>
            <person name="Spatafora J.W."/>
            <person name="Visel A."/>
            <person name="Grigoriev I.V."/>
        </authorList>
    </citation>
    <scope>NUCLEOTIDE SEQUENCE [LARGE SCALE GENOMIC DNA]</scope>
    <source>
        <strain evidence="3 4">CBS 931.73</strain>
    </source>
</reference>
<sequence>MNAIHLSVKPAGGWSTLVASLLLLGNILCVAGFNTSHTVYESRLARRASSSWSSGDSASLNAWGIEKIAFGKDNYQFVKDPAGGSDMVLRVFYPQGSRTPTSPGKQGGVGFYADPIQLQDEATLEYQVYFPENFNFVKGGKLPGFYGGSGDCTQDSRNGNRCFSTRFMWRDGGDGEVYSYAPDKQASEYCHIPPETVCNPQYGDSLARGSFKFTPGKWSVVRQSIRLNTVGKQDGLLKVWMDGQLVIDYNQMVFRVQPDAKLSGILFHTFFGGADPSYRTPVNTYTYFKEVTLSPSAA</sequence>
<gene>
    <name evidence="3" type="ORF">K493DRAFT_320546</name>
</gene>
<name>A0A1Y1X866_9FUNG</name>
<dbReference type="PANTHER" id="PTHR40124:SF1">
    <property type="entry name" value="DISAGGREGATASE RELATED REPEAT PROTEIN"/>
    <property type="match status" value="1"/>
</dbReference>
<evidence type="ECO:0000313" key="4">
    <source>
        <dbReference type="Proteomes" id="UP000193498"/>
    </source>
</evidence>
<dbReference type="Pfam" id="PF21294">
    <property type="entry name" value="Polysacc_lyase_14"/>
    <property type="match status" value="1"/>
</dbReference>
<evidence type="ECO:0000259" key="2">
    <source>
        <dbReference type="Pfam" id="PF21294"/>
    </source>
</evidence>
<proteinExistence type="predicted"/>
<dbReference type="PANTHER" id="PTHR40124">
    <property type="match status" value="1"/>
</dbReference>
<keyword evidence="1" id="KW-0812">Transmembrane</keyword>
<protein>
    <recommendedName>
        <fullName evidence="2">Polysaccharide lyase 14 domain-containing protein</fullName>
    </recommendedName>
</protein>
<feature type="domain" description="Polysaccharide lyase 14" evidence="2">
    <location>
        <begin position="85"/>
        <end position="290"/>
    </location>
</feature>
<comment type="caution">
    <text evidence="3">The sequence shown here is derived from an EMBL/GenBank/DDBJ whole genome shotgun (WGS) entry which is preliminary data.</text>
</comment>
<keyword evidence="1" id="KW-1133">Transmembrane helix</keyword>
<dbReference type="EMBL" id="MCFE01000685">
    <property type="protein sequence ID" value="ORX81949.1"/>
    <property type="molecule type" value="Genomic_DNA"/>
</dbReference>
<keyword evidence="1" id="KW-0472">Membrane</keyword>
<dbReference type="Gene3D" id="2.60.120.200">
    <property type="match status" value="1"/>
</dbReference>
<accession>A0A1Y1X866</accession>
<evidence type="ECO:0000313" key="3">
    <source>
        <dbReference type="EMBL" id="ORX81949.1"/>
    </source>
</evidence>
<organism evidence="3 4">
    <name type="scientific">Basidiobolus meristosporus CBS 931.73</name>
    <dbReference type="NCBI Taxonomy" id="1314790"/>
    <lineage>
        <taxon>Eukaryota</taxon>
        <taxon>Fungi</taxon>
        <taxon>Fungi incertae sedis</taxon>
        <taxon>Zoopagomycota</taxon>
        <taxon>Entomophthoromycotina</taxon>
        <taxon>Basidiobolomycetes</taxon>
        <taxon>Basidiobolales</taxon>
        <taxon>Basidiobolaceae</taxon>
        <taxon>Basidiobolus</taxon>
    </lineage>
</organism>
<dbReference type="AlphaFoldDB" id="A0A1Y1X866"/>
<dbReference type="Proteomes" id="UP000193498">
    <property type="component" value="Unassembled WGS sequence"/>
</dbReference>
<evidence type="ECO:0000256" key="1">
    <source>
        <dbReference type="SAM" id="Phobius"/>
    </source>
</evidence>
<feature type="transmembrane region" description="Helical" evidence="1">
    <location>
        <begin position="12"/>
        <end position="33"/>
    </location>
</feature>
<keyword evidence="4" id="KW-1185">Reference proteome</keyword>